<evidence type="ECO:0000256" key="1">
    <source>
        <dbReference type="SAM" id="SignalP"/>
    </source>
</evidence>
<proteinExistence type="predicted"/>
<evidence type="ECO:0008006" key="4">
    <source>
        <dbReference type="Google" id="ProtNLM"/>
    </source>
</evidence>
<gene>
    <name evidence="2" type="ORF">APLA_LOCUS2062</name>
</gene>
<reference evidence="2 3" key="1">
    <citation type="submission" date="2020-04" db="EMBL/GenBank/DDBJ databases">
        <authorList>
            <person name="Wallbank WR R."/>
            <person name="Pardo Diaz C."/>
            <person name="Kozak K."/>
            <person name="Martin S."/>
            <person name="Jiggins C."/>
            <person name="Moest M."/>
            <person name="Warren A I."/>
            <person name="Byers J.R.P. K."/>
            <person name="Montejo-Kovacevich G."/>
            <person name="Yen C E."/>
        </authorList>
    </citation>
    <scope>NUCLEOTIDE SEQUENCE [LARGE SCALE GENOMIC DNA]</scope>
</reference>
<dbReference type="Gene3D" id="2.10.25.10">
    <property type="entry name" value="Laminin"/>
    <property type="match status" value="1"/>
</dbReference>
<comment type="caution">
    <text evidence="2">The sequence shown here is derived from an EMBL/GenBank/DDBJ whole genome shotgun (WGS) entry which is preliminary data.</text>
</comment>
<protein>
    <recommendedName>
        <fullName evidence="4">Protease inhibitor</fullName>
    </recommendedName>
</protein>
<feature type="signal peptide" evidence="1">
    <location>
        <begin position="1"/>
        <end position="18"/>
    </location>
</feature>
<name>A0A8S0YZZ0_ARCPL</name>
<feature type="chain" id="PRO_5035715665" description="Protease inhibitor" evidence="1">
    <location>
        <begin position="19"/>
        <end position="99"/>
    </location>
</feature>
<keyword evidence="1" id="KW-0732">Signal</keyword>
<dbReference type="EMBL" id="CADEBD010000175">
    <property type="protein sequence ID" value="CAB3224837.1"/>
    <property type="molecule type" value="Genomic_DNA"/>
</dbReference>
<dbReference type="Proteomes" id="UP000494256">
    <property type="component" value="Unassembled WGS sequence"/>
</dbReference>
<accession>A0A8S0YZZ0</accession>
<dbReference type="AlphaFoldDB" id="A0A8S0YZZ0"/>
<evidence type="ECO:0000313" key="3">
    <source>
        <dbReference type="Proteomes" id="UP000494256"/>
    </source>
</evidence>
<organism evidence="2 3">
    <name type="scientific">Arctia plantaginis</name>
    <name type="common">Wood tiger moth</name>
    <name type="synonym">Phalaena plantaginis</name>
    <dbReference type="NCBI Taxonomy" id="874455"/>
    <lineage>
        <taxon>Eukaryota</taxon>
        <taxon>Metazoa</taxon>
        <taxon>Ecdysozoa</taxon>
        <taxon>Arthropoda</taxon>
        <taxon>Hexapoda</taxon>
        <taxon>Insecta</taxon>
        <taxon>Pterygota</taxon>
        <taxon>Neoptera</taxon>
        <taxon>Endopterygota</taxon>
        <taxon>Lepidoptera</taxon>
        <taxon>Glossata</taxon>
        <taxon>Ditrysia</taxon>
        <taxon>Noctuoidea</taxon>
        <taxon>Erebidae</taxon>
        <taxon>Arctiinae</taxon>
        <taxon>Arctia</taxon>
    </lineage>
</organism>
<dbReference type="OrthoDB" id="7373926at2759"/>
<evidence type="ECO:0000313" key="2">
    <source>
        <dbReference type="EMBL" id="CAB3224837.1"/>
    </source>
</evidence>
<sequence>MKLLVVLCVLTFVALLSAKPDGYPRGCLYASGKCIRACEIGTYAYTTGCSQKTPEPNCYEPNPKTEGPIVCNFSACYCEQPTVRDLITGQCVTLDECIK</sequence>